<reference evidence="1" key="1">
    <citation type="submission" date="2016-08" db="EMBL/GenBank/DDBJ databases">
        <title>Complete Genome Seqeunce of Paenibacillus sp. BIHB 4019 from tea rhizoplane.</title>
        <authorList>
            <person name="Thakur R."/>
            <person name="Swarnkar M.K."/>
            <person name="Gulati A."/>
        </authorList>
    </citation>
    <scope>NUCLEOTIDE SEQUENCE [LARGE SCALE GENOMIC DNA]</scope>
    <source>
        <strain evidence="1">BIHB4019</strain>
    </source>
</reference>
<evidence type="ECO:0000313" key="1">
    <source>
        <dbReference type="EMBL" id="ANY69721.1"/>
    </source>
</evidence>
<gene>
    <name evidence="1" type="ORF">BBD42_26945</name>
</gene>
<name>A0A1B2DPT9_9BACL</name>
<accession>A0A1B2DPT9</accession>
<organism evidence="1">
    <name type="scientific">Paenibacillus sp. BIHB 4019</name>
    <dbReference type="NCBI Taxonomy" id="1870819"/>
    <lineage>
        <taxon>Bacteria</taxon>
        <taxon>Bacillati</taxon>
        <taxon>Bacillota</taxon>
        <taxon>Bacilli</taxon>
        <taxon>Bacillales</taxon>
        <taxon>Paenibacillaceae</taxon>
        <taxon>Paenibacillus</taxon>
    </lineage>
</organism>
<dbReference type="AlphaFoldDB" id="A0A1B2DPT9"/>
<protein>
    <submittedName>
        <fullName evidence="1">Uncharacterized protein</fullName>
    </submittedName>
</protein>
<proteinExistence type="predicted"/>
<dbReference type="EMBL" id="CP016808">
    <property type="protein sequence ID" value="ANY69721.1"/>
    <property type="molecule type" value="Genomic_DNA"/>
</dbReference>
<sequence>MKFMFRDSHSGITIEECDDRERAVAGAEKFPAFYDLALKHGYRIRPLEFYHPDGREVDLTCAMDTDRTLNSFEALLITGGVANHEEIT</sequence>